<evidence type="ECO:0000256" key="3">
    <source>
        <dbReference type="ARBA" id="ARBA00022692"/>
    </source>
</evidence>
<dbReference type="PANTHER" id="PTHR43731">
    <property type="entry name" value="RHOMBOID PROTEASE"/>
    <property type="match status" value="1"/>
</dbReference>
<feature type="transmembrane region" description="Helical" evidence="7">
    <location>
        <begin position="162"/>
        <end position="180"/>
    </location>
</feature>
<dbReference type="Pfam" id="PF01694">
    <property type="entry name" value="Rhomboid"/>
    <property type="match status" value="2"/>
</dbReference>
<evidence type="ECO:0000256" key="6">
    <source>
        <dbReference type="ARBA" id="ARBA00023136"/>
    </source>
</evidence>
<feature type="transmembrane region" description="Helical" evidence="7">
    <location>
        <begin position="48"/>
        <end position="75"/>
    </location>
</feature>
<gene>
    <name evidence="9" type="ORF">ACFOSX_13305</name>
</gene>
<dbReference type="InterPro" id="IPR035952">
    <property type="entry name" value="Rhomboid-like_sf"/>
</dbReference>
<organism evidence="9 10">
    <name type="scientific">Winogradskyella maritima</name>
    <dbReference type="NCBI Taxonomy" id="1517766"/>
    <lineage>
        <taxon>Bacteria</taxon>
        <taxon>Pseudomonadati</taxon>
        <taxon>Bacteroidota</taxon>
        <taxon>Flavobacteriia</taxon>
        <taxon>Flavobacteriales</taxon>
        <taxon>Flavobacteriaceae</taxon>
        <taxon>Winogradskyella</taxon>
    </lineage>
</organism>
<evidence type="ECO:0000313" key="9">
    <source>
        <dbReference type="EMBL" id="MFC3878210.1"/>
    </source>
</evidence>
<sequence>MRLGITDAVKHLIIINVVMFIGTLTVGGGTLFYDWFAEFFPLNDSFGFWQLVTSIFIHFDIGHLFSNMLMLFFTGIMIEQVLGTKRFLFLFLSAGLGGNLIALSVDYIQFSLALNELTSNGFDKAQVLEVLNSKLGRYDLRWQNILSETQFKHLVVNFNSRSAGASGAVMGILAVLGLMFPERKIMLLFPPIPIKIKYLVVGLIGSDFFMAIFTGSSLIGSTGTGYVAHLGGAIVGALIYLFWKKNSMDKYRWN</sequence>
<dbReference type="EC" id="3.4.21.-" evidence="9"/>
<keyword evidence="9" id="KW-0645">Protease</keyword>
<dbReference type="PANTHER" id="PTHR43731:SF14">
    <property type="entry name" value="PRESENILIN-ASSOCIATED RHOMBOID-LIKE PROTEIN, MITOCHONDRIAL"/>
    <property type="match status" value="1"/>
</dbReference>
<feature type="transmembrane region" description="Helical" evidence="7">
    <location>
        <begin position="87"/>
        <end position="110"/>
    </location>
</feature>
<evidence type="ECO:0000256" key="2">
    <source>
        <dbReference type="ARBA" id="ARBA00009045"/>
    </source>
</evidence>
<keyword evidence="3 7" id="KW-0812">Transmembrane</keyword>
<evidence type="ECO:0000256" key="1">
    <source>
        <dbReference type="ARBA" id="ARBA00004141"/>
    </source>
</evidence>
<protein>
    <submittedName>
        <fullName evidence="9">Rhomboid family intramembrane serine protease</fullName>
        <ecNumber evidence="9">3.4.21.-</ecNumber>
    </submittedName>
</protein>
<keyword evidence="6 7" id="KW-0472">Membrane</keyword>
<dbReference type="Proteomes" id="UP001595812">
    <property type="component" value="Unassembled WGS sequence"/>
</dbReference>
<comment type="caution">
    <text evidence="9">The sequence shown here is derived from an EMBL/GenBank/DDBJ whole genome shotgun (WGS) entry which is preliminary data.</text>
</comment>
<feature type="transmembrane region" description="Helical" evidence="7">
    <location>
        <begin position="226"/>
        <end position="243"/>
    </location>
</feature>
<dbReference type="GO" id="GO:0008233">
    <property type="term" value="F:peptidase activity"/>
    <property type="evidence" value="ECO:0007669"/>
    <property type="project" value="UniProtKB-KW"/>
</dbReference>
<keyword evidence="5 7" id="KW-1133">Transmembrane helix</keyword>
<proteinExistence type="inferred from homology"/>
<accession>A0ABV8AKG1</accession>
<comment type="similarity">
    <text evidence="2">Belongs to the peptidase S54 family.</text>
</comment>
<evidence type="ECO:0000256" key="4">
    <source>
        <dbReference type="ARBA" id="ARBA00022801"/>
    </source>
</evidence>
<dbReference type="EMBL" id="JBHSAT010000023">
    <property type="protein sequence ID" value="MFC3878210.1"/>
    <property type="molecule type" value="Genomic_DNA"/>
</dbReference>
<feature type="transmembrane region" description="Helical" evidence="7">
    <location>
        <begin position="12"/>
        <end position="36"/>
    </location>
</feature>
<dbReference type="SUPFAM" id="SSF144091">
    <property type="entry name" value="Rhomboid-like"/>
    <property type="match status" value="1"/>
</dbReference>
<feature type="transmembrane region" description="Helical" evidence="7">
    <location>
        <begin position="200"/>
        <end position="220"/>
    </location>
</feature>
<reference evidence="10" key="1">
    <citation type="journal article" date="2019" name="Int. J. Syst. Evol. Microbiol.">
        <title>The Global Catalogue of Microorganisms (GCM) 10K type strain sequencing project: providing services to taxonomists for standard genome sequencing and annotation.</title>
        <authorList>
            <consortium name="The Broad Institute Genomics Platform"/>
            <consortium name="The Broad Institute Genome Sequencing Center for Infectious Disease"/>
            <person name="Wu L."/>
            <person name="Ma J."/>
        </authorList>
    </citation>
    <scope>NUCLEOTIDE SEQUENCE [LARGE SCALE GENOMIC DNA]</scope>
    <source>
        <strain evidence="10">CECT 8979</strain>
    </source>
</reference>
<dbReference type="GO" id="GO:0006508">
    <property type="term" value="P:proteolysis"/>
    <property type="evidence" value="ECO:0007669"/>
    <property type="project" value="UniProtKB-KW"/>
</dbReference>
<feature type="domain" description="Peptidase S54 rhomboid" evidence="8">
    <location>
        <begin position="155"/>
        <end position="241"/>
    </location>
</feature>
<dbReference type="InterPro" id="IPR022764">
    <property type="entry name" value="Peptidase_S54_rhomboid_dom"/>
</dbReference>
<evidence type="ECO:0000256" key="7">
    <source>
        <dbReference type="SAM" id="Phobius"/>
    </source>
</evidence>
<comment type="subcellular location">
    <subcellularLocation>
        <location evidence="1">Membrane</location>
        <topology evidence="1">Multi-pass membrane protein</topology>
    </subcellularLocation>
</comment>
<evidence type="ECO:0000313" key="10">
    <source>
        <dbReference type="Proteomes" id="UP001595812"/>
    </source>
</evidence>
<dbReference type="RefSeq" id="WP_386102134.1">
    <property type="nucleotide sequence ID" value="NZ_JBHSAT010000023.1"/>
</dbReference>
<keyword evidence="10" id="KW-1185">Reference proteome</keyword>
<evidence type="ECO:0000256" key="5">
    <source>
        <dbReference type="ARBA" id="ARBA00022989"/>
    </source>
</evidence>
<feature type="domain" description="Peptidase S54 rhomboid" evidence="8">
    <location>
        <begin position="48"/>
        <end position="105"/>
    </location>
</feature>
<evidence type="ECO:0000259" key="8">
    <source>
        <dbReference type="Pfam" id="PF01694"/>
    </source>
</evidence>
<name>A0ABV8AKG1_9FLAO</name>
<dbReference type="InterPro" id="IPR050925">
    <property type="entry name" value="Rhomboid_protease_S54"/>
</dbReference>
<dbReference type="Gene3D" id="1.20.1540.10">
    <property type="entry name" value="Rhomboid-like"/>
    <property type="match status" value="1"/>
</dbReference>
<keyword evidence="4 9" id="KW-0378">Hydrolase</keyword>